<feature type="compositionally biased region" description="Polar residues" evidence="1">
    <location>
        <begin position="90"/>
        <end position="100"/>
    </location>
</feature>
<feature type="region of interest" description="Disordered" evidence="1">
    <location>
        <begin position="80"/>
        <end position="115"/>
    </location>
</feature>
<reference evidence="2" key="1">
    <citation type="submission" date="2017-07" db="EMBL/GenBank/DDBJ databases">
        <title>Taro Niue Genome Assembly and Annotation.</title>
        <authorList>
            <person name="Atibalentja N."/>
            <person name="Keating K."/>
            <person name="Fields C.J."/>
        </authorList>
    </citation>
    <scope>NUCLEOTIDE SEQUENCE</scope>
    <source>
        <strain evidence="2">Niue_2</strain>
        <tissue evidence="2">Leaf</tissue>
    </source>
</reference>
<dbReference type="AlphaFoldDB" id="A0A843VW68"/>
<evidence type="ECO:0008006" key="4">
    <source>
        <dbReference type="Google" id="ProtNLM"/>
    </source>
</evidence>
<keyword evidence="3" id="KW-1185">Reference proteome</keyword>
<dbReference type="EMBL" id="NMUH01002701">
    <property type="protein sequence ID" value="MQM01582.1"/>
    <property type="molecule type" value="Genomic_DNA"/>
</dbReference>
<evidence type="ECO:0000313" key="3">
    <source>
        <dbReference type="Proteomes" id="UP000652761"/>
    </source>
</evidence>
<feature type="compositionally biased region" description="Gly residues" evidence="1">
    <location>
        <begin position="106"/>
        <end position="115"/>
    </location>
</feature>
<comment type="caution">
    <text evidence="2">The sequence shown here is derived from an EMBL/GenBank/DDBJ whole genome shotgun (WGS) entry which is preliminary data.</text>
</comment>
<organism evidence="2 3">
    <name type="scientific">Colocasia esculenta</name>
    <name type="common">Wild taro</name>
    <name type="synonym">Arum esculentum</name>
    <dbReference type="NCBI Taxonomy" id="4460"/>
    <lineage>
        <taxon>Eukaryota</taxon>
        <taxon>Viridiplantae</taxon>
        <taxon>Streptophyta</taxon>
        <taxon>Embryophyta</taxon>
        <taxon>Tracheophyta</taxon>
        <taxon>Spermatophyta</taxon>
        <taxon>Magnoliopsida</taxon>
        <taxon>Liliopsida</taxon>
        <taxon>Araceae</taxon>
        <taxon>Aroideae</taxon>
        <taxon>Colocasieae</taxon>
        <taxon>Colocasia</taxon>
    </lineage>
</organism>
<accession>A0A843VW68</accession>
<proteinExistence type="predicted"/>
<evidence type="ECO:0000313" key="2">
    <source>
        <dbReference type="EMBL" id="MQM01582.1"/>
    </source>
</evidence>
<sequence>MQRRFAVAPEQILAEIRDEPYVRWPQRMHSDPRRHNQEKYCRFHRDHDHDTSECRQLKDEIESLIKRGYFGRFVRRNEVSPRCRERTPEQPINNEPNGQEINVIMGGFGAGREST</sequence>
<name>A0A843VW68_COLES</name>
<evidence type="ECO:0000256" key="1">
    <source>
        <dbReference type="SAM" id="MobiDB-lite"/>
    </source>
</evidence>
<gene>
    <name evidence="2" type="ORF">Taro_034344</name>
</gene>
<protein>
    <recommendedName>
        <fullName evidence="4">Retrotransposon gag domain-containing protein</fullName>
    </recommendedName>
</protein>
<dbReference type="Proteomes" id="UP000652761">
    <property type="component" value="Unassembled WGS sequence"/>
</dbReference>
<dbReference type="OrthoDB" id="1740536at2759"/>